<dbReference type="GO" id="GO:0016279">
    <property type="term" value="F:protein-lysine N-methyltransferase activity"/>
    <property type="evidence" value="ECO:0007669"/>
    <property type="project" value="TreeGrafter"/>
</dbReference>
<organism evidence="1 2">
    <name type="scientific">Candidozyma auris</name>
    <name type="common">Yeast</name>
    <name type="synonym">Candida auris</name>
    <dbReference type="NCBI Taxonomy" id="498019"/>
    <lineage>
        <taxon>Eukaryota</taxon>
        <taxon>Fungi</taxon>
        <taxon>Dikarya</taxon>
        <taxon>Ascomycota</taxon>
        <taxon>Saccharomycotina</taxon>
        <taxon>Pichiomycetes</taxon>
        <taxon>Metschnikowiaceae</taxon>
        <taxon>Candidozyma</taxon>
    </lineage>
</organism>
<gene>
    <name evidence="1" type="ORF">QG37_03848</name>
</gene>
<reference evidence="2" key="1">
    <citation type="journal article" date="2015" name="BMC Genomics">
        <title>Draft genome of a commonly misdiagnosed multidrug resistant pathogen Candida auris.</title>
        <authorList>
            <person name="Chatterjee S."/>
            <person name="Alampalli S.V."/>
            <person name="Nageshan R.K."/>
            <person name="Chettiar S.T."/>
            <person name="Joshi S."/>
            <person name="Tatu U.S."/>
        </authorList>
    </citation>
    <scope>NUCLEOTIDE SEQUENCE [LARGE SCALE GENOMIC DNA]</scope>
    <source>
        <strain evidence="2">6684</strain>
    </source>
</reference>
<dbReference type="InterPro" id="IPR046341">
    <property type="entry name" value="SET_dom_sf"/>
</dbReference>
<dbReference type="SUPFAM" id="SSF82199">
    <property type="entry name" value="SET domain"/>
    <property type="match status" value="1"/>
</dbReference>
<dbReference type="VEuPathDB" id="FungiDB:CJI96_0004640"/>
<dbReference type="Proteomes" id="UP000037122">
    <property type="component" value="Unassembled WGS sequence"/>
</dbReference>
<evidence type="ECO:0000313" key="2">
    <source>
        <dbReference type="Proteomes" id="UP000037122"/>
    </source>
</evidence>
<dbReference type="EMBL" id="LGST01000025">
    <property type="protein sequence ID" value="KND99303.1"/>
    <property type="molecule type" value="Genomic_DNA"/>
</dbReference>
<comment type="caution">
    <text evidence="1">The sequence shown here is derived from an EMBL/GenBank/DDBJ whole genome shotgun (WGS) entry which is preliminary data.</text>
</comment>
<dbReference type="PANTHER" id="PTHR13271:SF147">
    <property type="entry name" value="PROTEIN-LYSINE N-METHYLTRANSFERASE EFM1-RELATED"/>
    <property type="match status" value="1"/>
</dbReference>
<dbReference type="VEuPathDB" id="FungiDB:CJI97_004941"/>
<sequence length="599" mass="68541">MSAITQLLEWAKDNGLDVSQAIHFDKSSDSGIAAYAADDIKGAHIKVPISLALKLSDAIEGLGPEFEELSKKTKNINVVLKLFLARERAPKYVNESKYKAYIELLPQFPEMRASPYLWSAEEVDRLKGSNLGSSLRDNIANLVEEWWLIISVLPEAMEKPTEHFINMKFYYEQKFHSNQELFEYIVNEGANFANWTSFPSYLWAAMIFKSRSFPGYLLKDCPSAKEIDSQKQDSAILLPVVDLLNHNPLSEVFWSCQNDSFVFESKSALAKGEQLFNNYGQKGNEELLLAYGFCIENNEADSVALKVKVPLDMLPVLEANGVKLPSISDYTTSVVPNEGKLDADKYDEYRDGLLFFITKQHIPDNLVLLFQWLVKTKWEKTLTLRMKLSGLNHLRQAVESKAALLDYSGLLASSPNHNIVNTRIYLKLQKKILDSAVKHIKHIEKALLDEHKNSLLTLKSVFKKDIKFANSLLLTMGVTSWDDIAEKQLMDQVWLLYLIRCYNRDEYIVSKEDEEENYLPKWIQKAFKKMDADTEMDATEVVQFRQLYENLILPMNEAVPEIYNKGKWTVRELIVSTKLLDTVGFVRGKEQECILVAPE</sequence>
<name>A0A0L0NZ45_CANAR</name>
<proteinExistence type="predicted"/>
<protein>
    <submittedName>
        <fullName evidence="1">Uncharacterized protein</fullName>
    </submittedName>
</protein>
<dbReference type="GO" id="GO:0005634">
    <property type="term" value="C:nucleus"/>
    <property type="evidence" value="ECO:0007669"/>
    <property type="project" value="TreeGrafter"/>
</dbReference>
<dbReference type="VEuPathDB" id="FungiDB:CJJ07_002865"/>
<evidence type="ECO:0000313" key="1">
    <source>
        <dbReference type="EMBL" id="KND99303.1"/>
    </source>
</evidence>
<dbReference type="AlphaFoldDB" id="A0A0L0NZ45"/>
<dbReference type="PANTHER" id="PTHR13271">
    <property type="entry name" value="UNCHARACTERIZED PUTATIVE METHYLTRANSFERASE"/>
    <property type="match status" value="1"/>
</dbReference>
<dbReference type="Gene3D" id="3.90.1410.10">
    <property type="entry name" value="set domain protein methyltransferase, domain 1"/>
    <property type="match status" value="1"/>
</dbReference>
<dbReference type="VEuPathDB" id="FungiDB:B9J08_004511"/>
<dbReference type="VEuPathDB" id="FungiDB:QG37_03848"/>
<dbReference type="VEuPathDB" id="FungiDB:CJJ09_004557"/>
<accession>A0A0L0NZ45</accession>
<dbReference type="InterPro" id="IPR050600">
    <property type="entry name" value="SETD3_SETD6_MTase"/>
</dbReference>